<evidence type="ECO:0000256" key="1">
    <source>
        <dbReference type="ARBA" id="ARBA00004651"/>
    </source>
</evidence>
<dbReference type="GO" id="GO:0050660">
    <property type="term" value="F:flavin adenine dinucleotide binding"/>
    <property type="evidence" value="ECO:0007669"/>
    <property type="project" value="InterPro"/>
</dbReference>
<name>A0A9D1MTD8_9FIRM</name>
<dbReference type="SUPFAM" id="SSF56176">
    <property type="entry name" value="FAD-binding/transporter-associated domain-like"/>
    <property type="match status" value="1"/>
</dbReference>
<feature type="transmembrane region" description="Helical" evidence="11">
    <location>
        <begin position="59"/>
        <end position="80"/>
    </location>
</feature>
<feature type="transmembrane region" description="Helical" evidence="11">
    <location>
        <begin position="6"/>
        <end position="30"/>
    </location>
</feature>
<feature type="transmembrane region" description="Helical" evidence="11">
    <location>
        <begin position="140"/>
        <end position="162"/>
    </location>
</feature>
<reference evidence="14" key="1">
    <citation type="submission" date="2020-10" db="EMBL/GenBank/DDBJ databases">
        <authorList>
            <person name="Gilroy R."/>
        </authorList>
    </citation>
    <scope>NUCLEOTIDE SEQUENCE</scope>
    <source>
        <strain evidence="14">CHK176-6737</strain>
    </source>
</reference>
<keyword evidence="4 10" id="KW-0812">Transmembrane</keyword>
<dbReference type="Pfam" id="PF01595">
    <property type="entry name" value="CNNM"/>
    <property type="match status" value="1"/>
</dbReference>
<dbReference type="InterPro" id="IPR036318">
    <property type="entry name" value="FAD-bd_PCMH-like_sf"/>
</dbReference>
<evidence type="ECO:0000256" key="6">
    <source>
        <dbReference type="ARBA" id="ARBA00022989"/>
    </source>
</evidence>
<dbReference type="InterPro" id="IPR016169">
    <property type="entry name" value="FAD-bd_PCMH_sub2"/>
</dbReference>
<dbReference type="EMBL" id="DVNM01000002">
    <property type="protein sequence ID" value="HIU68380.1"/>
    <property type="molecule type" value="Genomic_DNA"/>
</dbReference>
<dbReference type="SUPFAM" id="SSF54631">
    <property type="entry name" value="CBS-domain pair"/>
    <property type="match status" value="1"/>
</dbReference>
<dbReference type="PROSITE" id="PS51371">
    <property type="entry name" value="CBS"/>
    <property type="match status" value="1"/>
</dbReference>
<evidence type="ECO:0000313" key="14">
    <source>
        <dbReference type="EMBL" id="HIU68380.1"/>
    </source>
</evidence>
<dbReference type="InterPro" id="IPR005170">
    <property type="entry name" value="Transptr-assoc_dom"/>
</dbReference>
<dbReference type="Pfam" id="PF00571">
    <property type="entry name" value="CBS"/>
    <property type="match status" value="1"/>
</dbReference>
<evidence type="ECO:0000256" key="5">
    <source>
        <dbReference type="ARBA" id="ARBA00022737"/>
    </source>
</evidence>
<dbReference type="GO" id="GO:0005886">
    <property type="term" value="C:plasma membrane"/>
    <property type="evidence" value="ECO:0007669"/>
    <property type="project" value="UniProtKB-SubCell"/>
</dbReference>
<dbReference type="PANTHER" id="PTHR43099">
    <property type="entry name" value="UPF0053 PROTEIN YRKA"/>
    <property type="match status" value="1"/>
</dbReference>
<feature type="domain" description="CBS" evidence="12">
    <location>
        <begin position="289"/>
        <end position="348"/>
    </location>
</feature>
<evidence type="ECO:0000256" key="7">
    <source>
        <dbReference type="ARBA" id="ARBA00023122"/>
    </source>
</evidence>
<comment type="caution">
    <text evidence="14">The sequence shown here is derived from an EMBL/GenBank/DDBJ whole genome shotgun (WGS) entry which is preliminary data.</text>
</comment>
<accession>A0A9D1MTD8</accession>
<dbReference type="PANTHER" id="PTHR43099:SF2">
    <property type="entry name" value="UPF0053 PROTEIN YRKA"/>
    <property type="match status" value="1"/>
</dbReference>
<gene>
    <name evidence="14" type="ORF">IAD23_00290</name>
</gene>
<dbReference type="PROSITE" id="PS51846">
    <property type="entry name" value="CNNM"/>
    <property type="match status" value="1"/>
</dbReference>
<proteinExistence type="inferred from homology"/>
<feature type="domain" description="CNNM transmembrane" evidence="13">
    <location>
        <begin position="1"/>
        <end position="206"/>
    </location>
</feature>
<organism evidence="14 15">
    <name type="scientific">Candidatus Scybalenecus merdavium</name>
    <dbReference type="NCBI Taxonomy" id="2840939"/>
    <lineage>
        <taxon>Bacteria</taxon>
        <taxon>Bacillati</taxon>
        <taxon>Bacillota</taxon>
        <taxon>Clostridia</taxon>
        <taxon>Eubacteriales</taxon>
        <taxon>Oscillospiraceae</taxon>
        <taxon>Oscillospiraceae incertae sedis</taxon>
        <taxon>Candidatus Scybalenecus</taxon>
    </lineage>
</organism>
<dbReference type="CDD" id="cd04590">
    <property type="entry name" value="CBS_pair_CorC_HlyC_assoc"/>
    <property type="match status" value="1"/>
</dbReference>
<evidence type="ECO:0000256" key="10">
    <source>
        <dbReference type="PROSITE-ProRule" id="PRU01193"/>
    </source>
</evidence>
<evidence type="ECO:0000256" key="11">
    <source>
        <dbReference type="SAM" id="Phobius"/>
    </source>
</evidence>
<comment type="subcellular location">
    <subcellularLocation>
        <location evidence="1">Cell membrane</location>
        <topology evidence="1">Multi-pass membrane protein</topology>
    </subcellularLocation>
</comment>
<dbReference type="Gene3D" id="3.10.580.10">
    <property type="entry name" value="CBS-domain"/>
    <property type="match status" value="1"/>
</dbReference>
<keyword evidence="7 9" id="KW-0129">CBS domain</keyword>
<reference evidence="14" key="2">
    <citation type="journal article" date="2021" name="PeerJ">
        <title>Extensive microbial diversity within the chicken gut microbiome revealed by metagenomics and culture.</title>
        <authorList>
            <person name="Gilroy R."/>
            <person name="Ravi A."/>
            <person name="Getino M."/>
            <person name="Pursley I."/>
            <person name="Horton D.L."/>
            <person name="Alikhan N.F."/>
            <person name="Baker D."/>
            <person name="Gharbi K."/>
            <person name="Hall N."/>
            <person name="Watson M."/>
            <person name="Adriaenssens E.M."/>
            <person name="Foster-Nyarko E."/>
            <person name="Jarju S."/>
            <person name="Secka A."/>
            <person name="Antonio M."/>
            <person name="Oren A."/>
            <person name="Chaudhuri R.R."/>
            <person name="La Ragione R."/>
            <person name="Hildebrand F."/>
            <person name="Pallen M.J."/>
        </authorList>
    </citation>
    <scope>NUCLEOTIDE SEQUENCE</scope>
    <source>
        <strain evidence="14">CHK176-6737</strain>
    </source>
</reference>
<evidence type="ECO:0000259" key="13">
    <source>
        <dbReference type="PROSITE" id="PS51846"/>
    </source>
</evidence>
<dbReference type="InterPro" id="IPR002550">
    <property type="entry name" value="CNNM"/>
</dbReference>
<feature type="transmembrane region" description="Helical" evidence="11">
    <location>
        <begin position="100"/>
        <end position="128"/>
    </location>
</feature>
<dbReference type="SMART" id="SM01091">
    <property type="entry name" value="CorC_HlyC"/>
    <property type="match status" value="1"/>
</dbReference>
<evidence type="ECO:0000256" key="3">
    <source>
        <dbReference type="ARBA" id="ARBA00022475"/>
    </source>
</evidence>
<protein>
    <submittedName>
        <fullName evidence="14">HlyC/CorC family transporter</fullName>
    </submittedName>
</protein>
<evidence type="ECO:0000256" key="4">
    <source>
        <dbReference type="ARBA" id="ARBA00022692"/>
    </source>
</evidence>
<evidence type="ECO:0000256" key="9">
    <source>
        <dbReference type="PROSITE-ProRule" id="PRU00703"/>
    </source>
</evidence>
<dbReference type="AlphaFoldDB" id="A0A9D1MTD8"/>
<dbReference type="InterPro" id="IPR051676">
    <property type="entry name" value="UPF0053_domain"/>
</dbReference>
<keyword evidence="5" id="KW-0677">Repeat</keyword>
<dbReference type="InterPro" id="IPR000644">
    <property type="entry name" value="CBS_dom"/>
</dbReference>
<dbReference type="Proteomes" id="UP000824125">
    <property type="component" value="Unassembled WGS sequence"/>
</dbReference>
<dbReference type="Gene3D" id="3.30.465.10">
    <property type="match status" value="1"/>
</dbReference>
<dbReference type="Pfam" id="PF03471">
    <property type="entry name" value="CorC_HlyC"/>
    <property type="match status" value="1"/>
</dbReference>
<keyword evidence="6 10" id="KW-1133">Transmembrane helix</keyword>
<evidence type="ECO:0000256" key="2">
    <source>
        <dbReference type="ARBA" id="ARBA00006337"/>
    </source>
</evidence>
<dbReference type="InterPro" id="IPR046342">
    <property type="entry name" value="CBS_dom_sf"/>
</dbReference>
<evidence type="ECO:0000313" key="15">
    <source>
        <dbReference type="Proteomes" id="UP000824125"/>
    </source>
</evidence>
<evidence type="ECO:0000259" key="12">
    <source>
        <dbReference type="PROSITE" id="PS51371"/>
    </source>
</evidence>
<dbReference type="InterPro" id="IPR044751">
    <property type="entry name" value="Ion_transp-like_CBS"/>
</dbReference>
<evidence type="ECO:0000256" key="8">
    <source>
        <dbReference type="ARBA" id="ARBA00023136"/>
    </source>
</evidence>
<comment type="similarity">
    <text evidence="2">Belongs to the UPF0053 family.</text>
</comment>
<keyword evidence="8 10" id="KW-0472">Membrane</keyword>
<keyword evidence="3" id="KW-1003">Cell membrane</keyword>
<sequence length="444" mass="49882">MDIPIGWQLFLQVVLIFINAVFASAEIAIVSMNDVKLEKMAEQGNKRAKKLYKLTSKPAGFLATIQVAITLSGFLGSAFAADNFSDIIVEWLLDLGVKSVSASTLNTISVVVITIILSYLTLVFGELVPKRIAMRKTEQLALGVSGLISFCSKIFAPLVWLLTTSTNLVLRILRIDPNADEEEVSEEEIRMMVDVGSEKGVIDKSEKEMIQNVFEFDDKECGEFSTHRKEIVGLDIDDPLEVWDQMITSNSHSLFPVYKDTVDNILFVLNSKIYFRLKNKTKDLVRREAFSQPLYVPESMGIDMLFSQMQKTHNHFAVVLDEYGGTVGIITMNDLLEQIVGDLENDDVEEEPEIVQLSDDSWQMQGLVSLDDVERTLKVKLPVDEYETLSGYIFGLYCDIPKDGAKFSIETDDLKIDVTDVQLHTVKSCIVTLKKHKNPENEEG</sequence>